<dbReference type="EMBL" id="ML211378">
    <property type="protein sequence ID" value="TFK83628.1"/>
    <property type="molecule type" value="Genomic_DNA"/>
</dbReference>
<dbReference type="AlphaFoldDB" id="A0A5C3P4Y5"/>
<keyword evidence="2" id="KW-1185">Reference proteome</keyword>
<sequence length="217" mass="24712">MCVDYELARNGRRMWLQTRLVILVSLSTIRTYLAHKEHVLRRAHVLPCETWAPTGPRIVSTENVKPLQYSLTLNGSRCVITIFMNPPVVVNPNLVDAHLWVRRVGRGVKRIELIPEILFEAVDSSGVHIVTALGPYRSWKSRGDKTVNVEGMFPCRMEWQLERMREGDEWACTCRAQMTCVACVHEECTMLDLRVAELSAEGMRCNVCYGCHSSCCC</sequence>
<protein>
    <submittedName>
        <fullName evidence="1">Uncharacterized protein</fullName>
    </submittedName>
</protein>
<dbReference type="InParanoid" id="A0A5C3P4Y5"/>
<organism evidence="1 2">
    <name type="scientific">Polyporus arcularius HHB13444</name>
    <dbReference type="NCBI Taxonomy" id="1314778"/>
    <lineage>
        <taxon>Eukaryota</taxon>
        <taxon>Fungi</taxon>
        <taxon>Dikarya</taxon>
        <taxon>Basidiomycota</taxon>
        <taxon>Agaricomycotina</taxon>
        <taxon>Agaricomycetes</taxon>
        <taxon>Polyporales</taxon>
        <taxon>Polyporaceae</taxon>
        <taxon>Polyporus</taxon>
    </lineage>
</organism>
<evidence type="ECO:0000313" key="1">
    <source>
        <dbReference type="EMBL" id="TFK83628.1"/>
    </source>
</evidence>
<proteinExistence type="predicted"/>
<accession>A0A5C3P4Y5</accession>
<gene>
    <name evidence="1" type="ORF">K466DRAFT_254737</name>
</gene>
<evidence type="ECO:0000313" key="2">
    <source>
        <dbReference type="Proteomes" id="UP000308197"/>
    </source>
</evidence>
<dbReference type="Proteomes" id="UP000308197">
    <property type="component" value="Unassembled WGS sequence"/>
</dbReference>
<reference evidence="1 2" key="1">
    <citation type="journal article" date="2019" name="Nat. Ecol. Evol.">
        <title>Megaphylogeny resolves global patterns of mushroom evolution.</title>
        <authorList>
            <person name="Varga T."/>
            <person name="Krizsan K."/>
            <person name="Foldi C."/>
            <person name="Dima B."/>
            <person name="Sanchez-Garcia M."/>
            <person name="Sanchez-Ramirez S."/>
            <person name="Szollosi G.J."/>
            <person name="Szarkandi J.G."/>
            <person name="Papp V."/>
            <person name="Albert L."/>
            <person name="Andreopoulos W."/>
            <person name="Angelini C."/>
            <person name="Antonin V."/>
            <person name="Barry K.W."/>
            <person name="Bougher N.L."/>
            <person name="Buchanan P."/>
            <person name="Buyck B."/>
            <person name="Bense V."/>
            <person name="Catcheside P."/>
            <person name="Chovatia M."/>
            <person name="Cooper J."/>
            <person name="Damon W."/>
            <person name="Desjardin D."/>
            <person name="Finy P."/>
            <person name="Geml J."/>
            <person name="Haridas S."/>
            <person name="Hughes K."/>
            <person name="Justo A."/>
            <person name="Karasinski D."/>
            <person name="Kautmanova I."/>
            <person name="Kiss B."/>
            <person name="Kocsube S."/>
            <person name="Kotiranta H."/>
            <person name="LaButti K.M."/>
            <person name="Lechner B.E."/>
            <person name="Liimatainen K."/>
            <person name="Lipzen A."/>
            <person name="Lukacs Z."/>
            <person name="Mihaltcheva S."/>
            <person name="Morgado L.N."/>
            <person name="Niskanen T."/>
            <person name="Noordeloos M.E."/>
            <person name="Ohm R.A."/>
            <person name="Ortiz-Santana B."/>
            <person name="Ovrebo C."/>
            <person name="Racz N."/>
            <person name="Riley R."/>
            <person name="Savchenko A."/>
            <person name="Shiryaev A."/>
            <person name="Soop K."/>
            <person name="Spirin V."/>
            <person name="Szebenyi C."/>
            <person name="Tomsovsky M."/>
            <person name="Tulloss R.E."/>
            <person name="Uehling J."/>
            <person name="Grigoriev I.V."/>
            <person name="Vagvolgyi C."/>
            <person name="Papp T."/>
            <person name="Martin F.M."/>
            <person name="Miettinen O."/>
            <person name="Hibbett D.S."/>
            <person name="Nagy L.G."/>
        </authorList>
    </citation>
    <scope>NUCLEOTIDE SEQUENCE [LARGE SCALE GENOMIC DNA]</scope>
    <source>
        <strain evidence="1 2">HHB13444</strain>
    </source>
</reference>
<name>A0A5C3P4Y5_9APHY</name>